<evidence type="ECO:0000313" key="2">
    <source>
        <dbReference type="EMBL" id="GAA1911420.1"/>
    </source>
</evidence>
<sequence length="354" mass="38053">MTSTPATPDPRPTRLVARSRDDLVAMVPVVLGFVPSESVTLLTFDAARVFHARVDLPHDAADDLLLVEAFLEPARRHRVRTAAVVVHTPRPARFEQVARPLLRALLSAGVRVVDVLRADLGAVWCLDCDEAPRPGAPCAGHPCAVGSHRFAAQAVLDGRVVHSSREELAATLVPDAATLARRPGVREAALAHDHRLAAAGSLAREATWLRRTLRRHLLDDTRLDDLRLGRLLADLGVVALRDRAWERMDRASATREVELWRDVVRRAPTELCGPPAGVLAYAAWLRGDGALAWCAVERGLESGQDVDLVGFVSELLVRAEPPDGHRVPPSTAPTPAPTPAPSTVAGPGDGPLLA</sequence>
<evidence type="ECO:0000256" key="1">
    <source>
        <dbReference type="SAM" id="MobiDB-lite"/>
    </source>
</evidence>
<comment type="caution">
    <text evidence="2">The sequence shown here is derived from an EMBL/GenBank/DDBJ whole genome shotgun (WGS) entry which is preliminary data.</text>
</comment>
<reference evidence="2 3" key="1">
    <citation type="journal article" date="2019" name="Int. J. Syst. Evol. Microbiol.">
        <title>The Global Catalogue of Microorganisms (GCM) 10K type strain sequencing project: providing services to taxonomists for standard genome sequencing and annotation.</title>
        <authorList>
            <consortium name="The Broad Institute Genomics Platform"/>
            <consortium name="The Broad Institute Genome Sequencing Center for Infectious Disease"/>
            <person name="Wu L."/>
            <person name="Ma J."/>
        </authorList>
    </citation>
    <scope>NUCLEOTIDE SEQUENCE [LARGE SCALE GENOMIC DNA]</scope>
    <source>
        <strain evidence="2 3">JCM 14046</strain>
    </source>
</reference>
<feature type="compositionally biased region" description="Pro residues" evidence="1">
    <location>
        <begin position="330"/>
        <end position="340"/>
    </location>
</feature>
<proteinExistence type="predicted"/>
<gene>
    <name evidence="2" type="ORF">GCM10009737_11090</name>
</gene>
<accession>A0ABN2P784</accession>
<organism evidence="2 3">
    <name type="scientific">Nocardioides lentus</name>
    <dbReference type="NCBI Taxonomy" id="338077"/>
    <lineage>
        <taxon>Bacteria</taxon>
        <taxon>Bacillati</taxon>
        <taxon>Actinomycetota</taxon>
        <taxon>Actinomycetes</taxon>
        <taxon>Propionibacteriales</taxon>
        <taxon>Nocardioidaceae</taxon>
        <taxon>Nocardioides</taxon>
    </lineage>
</organism>
<evidence type="ECO:0000313" key="3">
    <source>
        <dbReference type="Proteomes" id="UP001501612"/>
    </source>
</evidence>
<dbReference type="EMBL" id="BAAAMY010000002">
    <property type="protein sequence ID" value="GAA1911420.1"/>
    <property type="molecule type" value="Genomic_DNA"/>
</dbReference>
<dbReference type="Pfam" id="PF13830">
    <property type="entry name" value="DUF4192"/>
    <property type="match status" value="1"/>
</dbReference>
<protein>
    <submittedName>
        <fullName evidence="2">DUF4192 domain-containing protein</fullName>
    </submittedName>
</protein>
<feature type="region of interest" description="Disordered" evidence="1">
    <location>
        <begin position="320"/>
        <end position="354"/>
    </location>
</feature>
<keyword evidence="3" id="KW-1185">Reference proteome</keyword>
<dbReference type="InterPro" id="IPR025447">
    <property type="entry name" value="DUF4192"/>
</dbReference>
<dbReference type="RefSeq" id="WP_344004839.1">
    <property type="nucleotide sequence ID" value="NZ_BAAAMY010000002.1"/>
</dbReference>
<dbReference type="Proteomes" id="UP001501612">
    <property type="component" value="Unassembled WGS sequence"/>
</dbReference>
<name>A0ABN2P784_9ACTN</name>